<dbReference type="AlphaFoldDB" id="A0A916ZV62"/>
<dbReference type="EMBL" id="BMGL01000008">
    <property type="protein sequence ID" value="GGE15611.1"/>
    <property type="molecule type" value="Genomic_DNA"/>
</dbReference>
<comment type="caution">
    <text evidence="1">The sequence shown here is derived from an EMBL/GenBank/DDBJ whole genome shotgun (WGS) entry which is preliminary data.</text>
</comment>
<protein>
    <submittedName>
        <fullName evidence="1">Uncharacterized protein</fullName>
    </submittedName>
</protein>
<gene>
    <name evidence="1" type="ORF">GCM10010831_16160</name>
</gene>
<sequence>MNDSMKKLVEAGVTTPGIWKQISEGGFLNDFPEAEFKITDKNLRYPELSKGVISVREEDAETFLLIKKQQKKLNGGSWIIE</sequence>
<accession>A0A916ZV62</accession>
<keyword evidence="2" id="KW-1185">Reference proteome</keyword>
<evidence type="ECO:0000313" key="1">
    <source>
        <dbReference type="EMBL" id="GGE15611.1"/>
    </source>
</evidence>
<proteinExistence type="predicted"/>
<evidence type="ECO:0000313" key="2">
    <source>
        <dbReference type="Proteomes" id="UP000599688"/>
    </source>
</evidence>
<dbReference type="Proteomes" id="UP000599688">
    <property type="component" value="Unassembled WGS sequence"/>
</dbReference>
<organism evidence="1 2">
    <name type="scientific">Psychroflexus salis</name>
    <dbReference type="NCBI Taxonomy" id="1526574"/>
    <lineage>
        <taxon>Bacteria</taxon>
        <taxon>Pseudomonadati</taxon>
        <taxon>Bacteroidota</taxon>
        <taxon>Flavobacteriia</taxon>
        <taxon>Flavobacteriales</taxon>
        <taxon>Flavobacteriaceae</taxon>
        <taxon>Psychroflexus</taxon>
    </lineage>
</organism>
<reference evidence="1 2" key="1">
    <citation type="journal article" date="2014" name="Int. J. Syst. Evol. Microbiol.">
        <title>Complete genome sequence of Corynebacterium casei LMG S-19264T (=DSM 44701T), isolated from a smear-ripened cheese.</title>
        <authorList>
            <consortium name="US DOE Joint Genome Institute (JGI-PGF)"/>
            <person name="Walter F."/>
            <person name="Albersmeier A."/>
            <person name="Kalinowski J."/>
            <person name="Ruckert C."/>
        </authorList>
    </citation>
    <scope>NUCLEOTIDE SEQUENCE [LARGE SCALE GENOMIC DNA]</scope>
    <source>
        <strain evidence="1 2">CGMCC 1.12925</strain>
    </source>
</reference>
<name>A0A916ZV62_9FLAO</name>